<dbReference type="EMBL" id="CAJVQC010035824">
    <property type="protein sequence ID" value="CAG8759933.1"/>
    <property type="molecule type" value="Genomic_DNA"/>
</dbReference>
<feature type="non-terminal residue" evidence="1">
    <location>
        <position position="1"/>
    </location>
</feature>
<evidence type="ECO:0000313" key="2">
    <source>
        <dbReference type="Proteomes" id="UP000789920"/>
    </source>
</evidence>
<reference evidence="1" key="1">
    <citation type="submission" date="2021-06" db="EMBL/GenBank/DDBJ databases">
        <authorList>
            <person name="Kallberg Y."/>
            <person name="Tangrot J."/>
            <person name="Rosling A."/>
        </authorList>
    </citation>
    <scope>NUCLEOTIDE SEQUENCE</scope>
    <source>
        <strain evidence="1">MA461A</strain>
    </source>
</reference>
<proteinExistence type="predicted"/>
<protein>
    <submittedName>
        <fullName evidence="1">30432_t:CDS:1</fullName>
    </submittedName>
</protein>
<evidence type="ECO:0000313" key="1">
    <source>
        <dbReference type="EMBL" id="CAG8759933.1"/>
    </source>
</evidence>
<comment type="caution">
    <text evidence="1">The sequence shown here is derived from an EMBL/GenBank/DDBJ whole genome shotgun (WGS) entry which is preliminary data.</text>
</comment>
<keyword evidence="2" id="KW-1185">Reference proteome</keyword>
<sequence>FDANKINILVTIDSGCSFTDHSCEIPGTPHTDSSENDHLYSDTFSNKVAYELALDYFRTLPNNDEIYSDIDWLSSDLDKSTDTESSCSFSLLVKENELDYEIKDDKRSNNSNNNIKQCVITEIKDEGGHFFQRQGRGAEPFNCKNLHVDDSSKTLELLGNWILNIATSSDKLSKDILAEELFEAYNQFYFKW</sequence>
<organism evidence="1 2">
    <name type="scientific">Racocetra persica</name>
    <dbReference type="NCBI Taxonomy" id="160502"/>
    <lineage>
        <taxon>Eukaryota</taxon>
        <taxon>Fungi</taxon>
        <taxon>Fungi incertae sedis</taxon>
        <taxon>Mucoromycota</taxon>
        <taxon>Glomeromycotina</taxon>
        <taxon>Glomeromycetes</taxon>
        <taxon>Diversisporales</taxon>
        <taxon>Gigasporaceae</taxon>
        <taxon>Racocetra</taxon>
    </lineage>
</organism>
<dbReference type="Proteomes" id="UP000789920">
    <property type="component" value="Unassembled WGS sequence"/>
</dbReference>
<gene>
    <name evidence="1" type="ORF">RPERSI_LOCUS15119</name>
</gene>
<accession>A0ACA9QTG5</accession>
<name>A0ACA9QTG5_9GLOM</name>